<sequence>MRVPTGLFASRRLRALAAAFGCLAIASCATTATVTPPAAHTTQTTIKPPPNTVAPPPQHISALAKDWKTYGETVYFGCPSEFSASKSALDDIRPKILDPKSADLIMPAVPAVAAGETVTGAMCALSNNVSDMKVVYVVATVKPQNGPQPGAARTTAYVFDLKSSQPLATRDLQSPNPELKLATAKDWRLAPTTTGVAWINAYTDARGTPAPPRTVVLSNTDLTELWADPQQGRVWQDVLSFQRSTVPGSTAGAELRLPTGEPIYQDNDIATVEGELSDGPDKLVQITHRDAENPPVLSTEFFDLGTRALIKIGDSERISGGGLVATLSDGKLFVDGRGSDTSQFGYGVWNLRTQHWDLLTNRDDAKKQPISKLAFFGDHLYVTNTGGTFSVLALPGTDPVASTWSGRPFGRITGWTLVCQGETAPAQRGDCKEIVLVQDADGRYPGPWF</sequence>
<dbReference type="EMBL" id="LZKQ01000210">
    <property type="protein sequence ID" value="OBI80514.1"/>
    <property type="molecule type" value="Genomic_DNA"/>
</dbReference>
<protein>
    <submittedName>
        <fullName evidence="2">Uncharacterized protein</fullName>
    </submittedName>
</protein>
<name>A0A1A3C066_MYCAS</name>
<feature type="chain" id="PRO_5038421286" evidence="1">
    <location>
        <begin position="32"/>
        <end position="449"/>
    </location>
</feature>
<accession>A0A1A3C066</accession>
<dbReference type="Proteomes" id="UP000093795">
    <property type="component" value="Unassembled WGS sequence"/>
</dbReference>
<reference evidence="2 3" key="1">
    <citation type="submission" date="2016-06" db="EMBL/GenBank/DDBJ databases">
        <authorList>
            <person name="Kjaerup R.B."/>
            <person name="Dalgaard T.S."/>
            <person name="Juul-Madsen H.R."/>
        </authorList>
    </citation>
    <scope>NUCLEOTIDE SEQUENCE [LARGE SCALE GENOMIC DNA]</scope>
    <source>
        <strain evidence="2 3">1081914.2</strain>
    </source>
</reference>
<dbReference type="RefSeq" id="WP_065122012.1">
    <property type="nucleotide sequence ID" value="NZ_LZKQ01000210.1"/>
</dbReference>
<organism evidence="2 3">
    <name type="scientific">Mycobacterium asiaticum</name>
    <dbReference type="NCBI Taxonomy" id="1790"/>
    <lineage>
        <taxon>Bacteria</taxon>
        <taxon>Bacillati</taxon>
        <taxon>Actinomycetota</taxon>
        <taxon>Actinomycetes</taxon>
        <taxon>Mycobacteriales</taxon>
        <taxon>Mycobacteriaceae</taxon>
        <taxon>Mycobacterium</taxon>
    </lineage>
</organism>
<gene>
    <name evidence="2" type="ORF">A9X01_24855</name>
</gene>
<comment type="caution">
    <text evidence="2">The sequence shown here is derived from an EMBL/GenBank/DDBJ whole genome shotgun (WGS) entry which is preliminary data.</text>
</comment>
<evidence type="ECO:0000256" key="1">
    <source>
        <dbReference type="SAM" id="SignalP"/>
    </source>
</evidence>
<dbReference type="eggNOG" id="ENOG5032DGV">
    <property type="taxonomic scope" value="Bacteria"/>
</dbReference>
<dbReference type="PROSITE" id="PS51257">
    <property type="entry name" value="PROKAR_LIPOPROTEIN"/>
    <property type="match status" value="1"/>
</dbReference>
<dbReference type="OrthoDB" id="4663611at2"/>
<feature type="signal peptide" evidence="1">
    <location>
        <begin position="1"/>
        <end position="31"/>
    </location>
</feature>
<keyword evidence="1" id="KW-0732">Signal</keyword>
<evidence type="ECO:0000313" key="2">
    <source>
        <dbReference type="EMBL" id="OBI80514.1"/>
    </source>
</evidence>
<dbReference type="AlphaFoldDB" id="A0A1A3C066"/>
<proteinExistence type="predicted"/>
<evidence type="ECO:0000313" key="3">
    <source>
        <dbReference type="Proteomes" id="UP000093795"/>
    </source>
</evidence>
<dbReference type="STRING" id="1790.A5645_20600"/>